<keyword evidence="1" id="KW-1133">Transmembrane helix</keyword>
<evidence type="ECO:0000313" key="2">
    <source>
        <dbReference type="EMBL" id="BAB60234.1"/>
    </source>
</evidence>
<reference evidence="2 3" key="2">
    <citation type="journal article" date="2000" name="Proc. Natl. Acad. Sci. U.S.A.">
        <title>Archaeal adaptation to higher temperatures revealed by genomic sequence of Thermoplasma volcanium.</title>
        <authorList>
            <person name="Kawashima T."/>
            <person name="Amano N."/>
            <person name="Koike H."/>
            <person name="Makino S."/>
            <person name="Higuchi S."/>
            <person name="Kawashima-Ohya Y."/>
            <person name="Watanabe K."/>
            <person name="Yamazaki M."/>
            <person name="Kanehori K."/>
            <person name="Kawamoto T."/>
            <person name="Nunoshiba T."/>
            <person name="Yamamoto Y."/>
            <person name="Aramaki H."/>
            <person name="Makino K."/>
            <person name="Suzuki M."/>
        </authorList>
    </citation>
    <scope>NUCLEOTIDE SEQUENCE [LARGE SCALE GENOMIC DNA]</scope>
    <source>
        <strain evidence="3">ATCC 51530 / DSM 4299 / JCM 9571 / NBRC 15438 / GSS1</strain>
    </source>
</reference>
<keyword evidence="1" id="KW-0812">Transmembrane</keyword>
<dbReference type="KEGG" id="tvo:TVG1122712"/>
<protein>
    <submittedName>
        <fullName evidence="2">TVG1122712 protein</fullName>
    </submittedName>
</protein>
<keyword evidence="3" id="KW-1185">Reference proteome</keyword>
<dbReference type="Proteomes" id="UP000001017">
    <property type="component" value="Chromosome"/>
</dbReference>
<feature type="transmembrane region" description="Helical" evidence="1">
    <location>
        <begin position="20"/>
        <end position="48"/>
    </location>
</feature>
<dbReference type="STRING" id="273116.gene:9381889"/>
<name>Q979R8_THEVO</name>
<reference evidence="2 3" key="1">
    <citation type="journal article" date="1999" name="Proc. Jpn. Acad.">
        <title>Determination of the complete genomic DNA sequence of Thermoplasma volvanium GSS1.</title>
        <authorList>
            <person name="Kawashima T."/>
            <person name="Yamamoto Y."/>
            <person name="Aramaki H."/>
            <person name="Nunoshiba T."/>
            <person name="Kawamoto T."/>
            <person name="Watanabe K."/>
            <person name="Yamazaki M."/>
            <person name="Kanehori K."/>
            <person name="Amano N."/>
            <person name="Ohya Y."/>
            <person name="Makino K."/>
            <person name="Suzuki M."/>
        </authorList>
    </citation>
    <scope>NUCLEOTIDE SEQUENCE [LARGE SCALE GENOMIC DNA]</scope>
    <source>
        <strain evidence="3">ATCC 51530 / DSM 4299 / JCM 9571 / NBRC 15438 / GSS1</strain>
    </source>
</reference>
<accession>Q979R8</accession>
<dbReference type="eggNOG" id="arCOG07743">
    <property type="taxonomic scope" value="Archaea"/>
</dbReference>
<dbReference type="EMBL" id="BA000011">
    <property type="protein sequence ID" value="BAB60234.1"/>
    <property type="molecule type" value="Genomic_DNA"/>
</dbReference>
<dbReference type="PaxDb" id="273116-14325330"/>
<evidence type="ECO:0000313" key="3">
    <source>
        <dbReference type="Proteomes" id="UP000001017"/>
    </source>
</evidence>
<dbReference type="HOGENOM" id="CLU_1631734_0_0_2"/>
<gene>
    <name evidence="2" type="ORF">TVG1122712</name>
</gene>
<keyword evidence="1" id="KW-0472">Membrane</keyword>
<sequence length="170" mass="20252">MLRSYTSRRRGLRTSILNLFFSNLIAYPLLIFRFLIPVVLLFIMVFLVKRYSKKAVPDDYPSEQQKRESFQTPNDYISTEYPHVKNNDIDYYLRLIERELDYADNILSSYKHLLKMYRKYDAMSHSSITRRRKRAAVKKEELFEEIVRIYARLGKLKYDIVVAGGVGGKY</sequence>
<dbReference type="AlphaFoldDB" id="Q979R8"/>
<evidence type="ECO:0000256" key="1">
    <source>
        <dbReference type="SAM" id="Phobius"/>
    </source>
</evidence>
<organism evidence="2 3">
    <name type="scientific">Thermoplasma volcanium (strain ATCC 51530 / DSM 4299 / JCM 9571 / NBRC 15438 / GSS1)</name>
    <dbReference type="NCBI Taxonomy" id="273116"/>
    <lineage>
        <taxon>Archaea</taxon>
        <taxon>Methanobacteriati</taxon>
        <taxon>Thermoplasmatota</taxon>
        <taxon>Thermoplasmata</taxon>
        <taxon>Thermoplasmatales</taxon>
        <taxon>Thermoplasmataceae</taxon>
        <taxon>Thermoplasma</taxon>
    </lineage>
</organism>
<proteinExistence type="predicted"/>